<dbReference type="Gene3D" id="2.170.130.10">
    <property type="entry name" value="TonB-dependent receptor, plug domain"/>
    <property type="match status" value="1"/>
</dbReference>
<organism evidence="13 14">
    <name type="scientific">Flaviaesturariibacter flavus</name>
    <dbReference type="NCBI Taxonomy" id="2502780"/>
    <lineage>
        <taxon>Bacteria</taxon>
        <taxon>Pseudomonadati</taxon>
        <taxon>Bacteroidota</taxon>
        <taxon>Chitinophagia</taxon>
        <taxon>Chitinophagales</taxon>
        <taxon>Chitinophagaceae</taxon>
        <taxon>Flaviaestuariibacter</taxon>
    </lineage>
</organism>
<keyword evidence="3 8" id="KW-1134">Transmembrane beta strand</keyword>
<dbReference type="OrthoDB" id="9768177at2"/>
<dbReference type="SUPFAM" id="SSF49464">
    <property type="entry name" value="Carboxypeptidase regulatory domain-like"/>
    <property type="match status" value="1"/>
</dbReference>
<feature type="domain" description="TonB-dependent receptor-like beta-barrel" evidence="11">
    <location>
        <begin position="445"/>
        <end position="894"/>
    </location>
</feature>
<evidence type="ECO:0000256" key="10">
    <source>
        <dbReference type="SAM" id="SignalP"/>
    </source>
</evidence>
<dbReference type="Gene3D" id="2.60.40.1120">
    <property type="entry name" value="Carboxypeptidase-like, regulatory domain"/>
    <property type="match status" value="1"/>
</dbReference>
<dbReference type="NCBIfam" id="TIGR04057">
    <property type="entry name" value="SusC_RagA_signa"/>
    <property type="match status" value="1"/>
</dbReference>
<gene>
    <name evidence="13" type="ORF">EPD60_08725</name>
</gene>
<evidence type="ECO:0000256" key="8">
    <source>
        <dbReference type="PROSITE-ProRule" id="PRU01360"/>
    </source>
</evidence>
<evidence type="ECO:0000256" key="1">
    <source>
        <dbReference type="ARBA" id="ARBA00004571"/>
    </source>
</evidence>
<comment type="similarity">
    <text evidence="8 9">Belongs to the TonB-dependent receptor family.</text>
</comment>
<evidence type="ECO:0000256" key="3">
    <source>
        <dbReference type="ARBA" id="ARBA00022452"/>
    </source>
</evidence>
<dbReference type="InterPro" id="IPR023997">
    <property type="entry name" value="TonB-dep_OMP_SusC/RagA_CS"/>
</dbReference>
<feature type="domain" description="TonB-dependent receptor plug" evidence="12">
    <location>
        <begin position="115"/>
        <end position="233"/>
    </location>
</feature>
<evidence type="ECO:0000256" key="6">
    <source>
        <dbReference type="ARBA" id="ARBA00023136"/>
    </source>
</evidence>
<dbReference type="InterPro" id="IPR008969">
    <property type="entry name" value="CarboxyPept-like_regulatory"/>
</dbReference>
<dbReference type="Pfam" id="PF00593">
    <property type="entry name" value="TonB_dep_Rec_b-barrel"/>
    <property type="match status" value="1"/>
</dbReference>
<comment type="caution">
    <text evidence="13">The sequence shown here is derived from an EMBL/GenBank/DDBJ whole genome shotgun (WGS) entry which is preliminary data.</text>
</comment>
<dbReference type="GO" id="GO:0009279">
    <property type="term" value="C:cell outer membrane"/>
    <property type="evidence" value="ECO:0007669"/>
    <property type="project" value="UniProtKB-SubCell"/>
</dbReference>
<evidence type="ECO:0000256" key="9">
    <source>
        <dbReference type="RuleBase" id="RU003357"/>
    </source>
</evidence>
<keyword evidence="2 8" id="KW-0813">Transport</keyword>
<evidence type="ECO:0000256" key="2">
    <source>
        <dbReference type="ARBA" id="ARBA00022448"/>
    </source>
</evidence>
<dbReference type="Proteomes" id="UP000295334">
    <property type="component" value="Unassembled WGS sequence"/>
</dbReference>
<evidence type="ECO:0000259" key="11">
    <source>
        <dbReference type="Pfam" id="PF00593"/>
    </source>
</evidence>
<evidence type="ECO:0000259" key="12">
    <source>
        <dbReference type="Pfam" id="PF07715"/>
    </source>
</evidence>
<dbReference type="Pfam" id="PF07715">
    <property type="entry name" value="Plug"/>
    <property type="match status" value="1"/>
</dbReference>
<name>A0A4R1BAS5_9BACT</name>
<feature type="chain" id="PRO_5020903248" evidence="10">
    <location>
        <begin position="23"/>
        <end position="1030"/>
    </location>
</feature>
<dbReference type="NCBIfam" id="TIGR04056">
    <property type="entry name" value="OMP_RagA_SusC"/>
    <property type="match status" value="1"/>
</dbReference>
<reference evidence="13 14" key="1">
    <citation type="submission" date="2019-03" db="EMBL/GenBank/DDBJ databases">
        <authorList>
            <person name="Kim M.K.M."/>
        </authorList>
    </citation>
    <scope>NUCLEOTIDE SEQUENCE [LARGE SCALE GENOMIC DNA]</scope>
    <source>
        <strain evidence="13 14">17J68-12</strain>
    </source>
</reference>
<evidence type="ECO:0000313" key="13">
    <source>
        <dbReference type="EMBL" id="TCJ14086.1"/>
    </source>
</evidence>
<sequence>MHMRKFPMLLLGLSVLSTQLHAQNRTVTGKVTDESGAAVPNASVTIKGSNQGTTTGADGSFSISVPGSARNLVVSSVGYGIQEISINNRSNVTVSMRAADNGLQEVVVVGYQQRKKRDEAGAISTIRAADIQNIPASSIDRVLQGKAAGVVVQGNSGLPGGAVTVRVRGYGSITSGNNPLYVVDGVQLNTNNTNTFTQSNPLSFLNPNDIESIDVLKDAASAAIYGAAASNGVVIITTKKGKAGKTKFTFNTYHGTTQRLQKLDVVNSQEYFQLRTEATANNQNLPVTDLGVRRSVLSTDFRVPGALSFTSKQVDSAVASTPTYDWQDEAFRRGQVHNYELGISGGNERTTFRLSGNYSSQEAIVTKADFVRSGLSFNLSNKATDRLTVSTGINLSTFRQEGPFGGGGGSSLGNIAFSAAGILPFNPIYNPDGTYYGMPGQTPANLSGVLNQNAVAVNELNKISQRTNQLIGNVQGEYKIFDWLSFRSYYSLDYRNVQGNSFWDPRTADAFARVGLVQASSNWNTNFLTDQILSARHDFGTKHHIDGLIGYEYRRENFNDQYSSAENLPTPQFTTLGAASTPVSVTASTSQFRAQSVFASANYSFMSKYLIGVTARYDGSSRFGANNQYGFFPAVKVGWNVDREDFMKGIDWVSSLRLRYSIGKVGNNQISNFAPLGLYGGGANYGGRSGLAYIQLSNPDLTWESNHSSNFGVDFGFLNNRVSGSVEVYRKKTTDLLLRQPVSYTSGFSTVTSNVGEVENKGVELTLTGGLLKSRKADGLNWNLTFTFAHNKSKLLKLAGDQKILTNEASNPISGFTPTYIVGEELYAVYAAPYAGVNPATGRAMWIDSLGNYTYQIQSPRDNRVLGSELPKFTGGLTNSISWKGFTLDVFFQYEYGRLVNDGQVSFLSEASGRINWLHSIYENRWTAPGQITDVPRMNLAAEVKSSGQGGGSRLWVKGDYIRLKNVMLSYDIPSNIIRRVKMSGVKVYVQGTNLATWTAAPSYDPEFLGAGTGQIPQSRNVTVGLQIGF</sequence>
<keyword evidence="14" id="KW-1185">Reference proteome</keyword>
<proteinExistence type="inferred from homology"/>
<dbReference type="SUPFAM" id="SSF56935">
    <property type="entry name" value="Porins"/>
    <property type="match status" value="1"/>
</dbReference>
<keyword evidence="7 8" id="KW-0998">Cell outer membrane</keyword>
<dbReference type="EMBL" id="SJZI01000042">
    <property type="protein sequence ID" value="TCJ14086.1"/>
    <property type="molecule type" value="Genomic_DNA"/>
</dbReference>
<feature type="signal peptide" evidence="10">
    <location>
        <begin position="1"/>
        <end position="22"/>
    </location>
</feature>
<protein>
    <submittedName>
        <fullName evidence="13">SusC/RagA family TonB-linked outer membrane protein</fullName>
    </submittedName>
</protein>
<evidence type="ECO:0000313" key="14">
    <source>
        <dbReference type="Proteomes" id="UP000295334"/>
    </source>
</evidence>
<comment type="subcellular location">
    <subcellularLocation>
        <location evidence="1 8">Cell outer membrane</location>
        <topology evidence="1 8">Multi-pass membrane protein</topology>
    </subcellularLocation>
</comment>
<keyword evidence="6 8" id="KW-0472">Membrane</keyword>
<dbReference type="InterPro" id="IPR023996">
    <property type="entry name" value="TonB-dep_OMP_SusC/RagA"/>
</dbReference>
<keyword evidence="4 8" id="KW-0812">Transmembrane</keyword>
<dbReference type="PROSITE" id="PS52016">
    <property type="entry name" value="TONB_DEPENDENT_REC_3"/>
    <property type="match status" value="1"/>
</dbReference>
<evidence type="ECO:0000256" key="4">
    <source>
        <dbReference type="ARBA" id="ARBA00022692"/>
    </source>
</evidence>
<keyword evidence="5 9" id="KW-0798">TonB box</keyword>
<evidence type="ECO:0000256" key="5">
    <source>
        <dbReference type="ARBA" id="ARBA00023077"/>
    </source>
</evidence>
<dbReference type="Gene3D" id="2.40.170.20">
    <property type="entry name" value="TonB-dependent receptor, beta-barrel domain"/>
    <property type="match status" value="1"/>
</dbReference>
<keyword evidence="10" id="KW-0732">Signal</keyword>
<dbReference type="InterPro" id="IPR012910">
    <property type="entry name" value="Plug_dom"/>
</dbReference>
<dbReference type="AlphaFoldDB" id="A0A4R1BAS5"/>
<dbReference type="InterPro" id="IPR036942">
    <property type="entry name" value="Beta-barrel_TonB_sf"/>
</dbReference>
<dbReference type="InterPro" id="IPR000531">
    <property type="entry name" value="Beta-barrel_TonB"/>
</dbReference>
<evidence type="ECO:0000256" key="7">
    <source>
        <dbReference type="ARBA" id="ARBA00023237"/>
    </source>
</evidence>
<dbReference type="InterPro" id="IPR039426">
    <property type="entry name" value="TonB-dep_rcpt-like"/>
</dbReference>
<dbReference type="Pfam" id="PF13715">
    <property type="entry name" value="CarbopepD_reg_2"/>
    <property type="match status" value="1"/>
</dbReference>
<accession>A0A4R1BAS5</accession>
<dbReference type="InterPro" id="IPR037066">
    <property type="entry name" value="Plug_dom_sf"/>
</dbReference>